<dbReference type="InterPro" id="IPR023346">
    <property type="entry name" value="Lysozyme-like_dom_sf"/>
</dbReference>
<dbReference type="SMART" id="SM00263">
    <property type="entry name" value="LYZ1"/>
    <property type="match status" value="1"/>
</dbReference>
<keyword evidence="2" id="KW-1185">Reference proteome</keyword>
<evidence type="ECO:0000313" key="1">
    <source>
        <dbReference type="Ensembl" id="ENSONIP00000063715.1"/>
    </source>
</evidence>
<dbReference type="InParanoid" id="A0A669DS89"/>
<dbReference type="InterPro" id="IPR001916">
    <property type="entry name" value="Glyco_hydro_22"/>
</dbReference>
<dbReference type="Proteomes" id="UP000005207">
    <property type="component" value="Linkage group LG7"/>
</dbReference>
<dbReference type="AlphaFoldDB" id="A0A669DS89"/>
<reference evidence="1" key="2">
    <citation type="submission" date="2025-08" db="UniProtKB">
        <authorList>
            <consortium name="Ensembl"/>
        </authorList>
    </citation>
    <scope>IDENTIFICATION</scope>
</reference>
<reference evidence="1" key="3">
    <citation type="submission" date="2025-09" db="UniProtKB">
        <authorList>
            <consortium name="Ensembl"/>
        </authorList>
    </citation>
    <scope>IDENTIFICATION</scope>
</reference>
<protein>
    <recommendedName>
        <fullName evidence="3">Lysozyme</fullName>
    </recommendedName>
</protein>
<accession>A0A669DS89</accession>
<name>A0A669DS89_ORENI</name>
<proteinExistence type="predicted"/>
<dbReference type="Ensembl" id="ENSONIT00000068149.1">
    <property type="protein sequence ID" value="ENSONIP00000063715.1"/>
    <property type="gene ID" value="ENSONIG00000028260.1"/>
</dbReference>
<evidence type="ECO:0000313" key="2">
    <source>
        <dbReference type="Proteomes" id="UP000005207"/>
    </source>
</evidence>
<reference evidence="2" key="1">
    <citation type="submission" date="2012-01" db="EMBL/GenBank/DDBJ databases">
        <title>The Genome Sequence of Oreochromis niloticus (Nile Tilapia).</title>
        <authorList>
            <consortium name="Broad Institute Genome Assembly Team"/>
            <consortium name="Broad Institute Sequencing Platform"/>
            <person name="Di Palma F."/>
            <person name="Johnson J."/>
            <person name="Lander E.S."/>
            <person name="Lindblad-Toh K."/>
        </authorList>
    </citation>
    <scope>NUCLEOTIDE SEQUENCE [LARGE SCALE GENOMIC DNA]</scope>
</reference>
<dbReference type="SUPFAM" id="SSF53955">
    <property type="entry name" value="Lysozyme-like"/>
    <property type="match status" value="1"/>
</dbReference>
<sequence length="129" mass="14673">QHCIDTIDIWIDLSTTNVYSKCALLVLLLLQDVLIPLTKVTKPTLEKFIVDSSLLLWVCLTQWDRGWCNDHIIPSKNGWNIDCNVLLRDVNMAINCAKQVVRDPLGIRVGWHDNFEAHDLTKYLAGCGL</sequence>
<organism evidence="1 2">
    <name type="scientific">Oreochromis niloticus</name>
    <name type="common">Nile tilapia</name>
    <name type="synonym">Tilapia nilotica</name>
    <dbReference type="NCBI Taxonomy" id="8128"/>
    <lineage>
        <taxon>Eukaryota</taxon>
        <taxon>Metazoa</taxon>
        <taxon>Chordata</taxon>
        <taxon>Craniata</taxon>
        <taxon>Vertebrata</taxon>
        <taxon>Euteleostomi</taxon>
        <taxon>Actinopterygii</taxon>
        <taxon>Neopterygii</taxon>
        <taxon>Teleostei</taxon>
        <taxon>Neoteleostei</taxon>
        <taxon>Acanthomorphata</taxon>
        <taxon>Ovalentaria</taxon>
        <taxon>Cichlomorphae</taxon>
        <taxon>Cichliformes</taxon>
        <taxon>Cichlidae</taxon>
        <taxon>African cichlids</taxon>
        <taxon>Pseudocrenilabrinae</taxon>
        <taxon>Oreochromini</taxon>
        <taxon>Oreochromis</taxon>
    </lineage>
</organism>
<dbReference type="Gene3D" id="1.10.530.10">
    <property type="match status" value="1"/>
</dbReference>
<evidence type="ECO:0008006" key="3">
    <source>
        <dbReference type="Google" id="ProtNLM"/>
    </source>
</evidence>